<dbReference type="GO" id="GO:0006370">
    <property type="term" value="P:7-methylguanosine mRNA capping"/>
    <property type="evidence" value="ECO:0007669"/>
    <property type="project" value="TreeGrafter"/>
</dbReference>
<dbReference type="OrthoDB" id="428974at2759"/>
<dbReference type="PROSITE" id="PS00383">
    <property type="entry name" value="TYR_PHOSPHATASE_1"/>
    <property type="match status" value="1"/>
</dbReference>
<dbReference type="AlphaFoldDB" id="A0A6G1K5I1"/>
<evidence type="ECO:0000256" key="1">
    <source>
        <dbReference type="ARBA" id="ARBA00022801"/>
    </source>
</evidence>
<dbReference type="InterPro" id="IPR000340">
    <property type="entry name" value="Dual-sp_phosphatase_cat-dom"/>
</dbReference>
<dbReference type="SUPFAM" id="SSF52799">
    <property type="entry name" value="(Phosphotyrosine protein) phosphatases II"/>
    <property type="match status" value="1"/>
</dbReference>
<reference evidence="5" key="1">
    <citation type="journal article" date="2020" name="Stud. Mycol.">
        <title>101 Dothideomycetes genomes: a test case for predicting lifestyles and emergence of pathogens.</title>
        <authorList>
            <person name="Haridas S."/>
            <person name="Albert R."/>
            <person name="Binder M."/>
            <person name="Bloem J."/>
            <person name="Labutti K."/>
            <person name="Salamov A."/>
            <person name="Andreopoulos B."/>
            <person name="Baker S."/>
            <person name="Barry K."/>
            <person name="Bills G."/>
            <person name="Bluhm B."/>
            <person name="Cannon C."/>
            <person name="Castanera R."/>
            <person name="Culley D."/>
            <person name="Daum C."/>
            <person name="Ezra D."/>
            <person name="Gonzalez J."/>
            <person name="Henrissat B."/>
            <person name="Kuo A."/>
            <person name="Liang C."/>
            <person name="Lipzen A."/>
            <person name="Lutzoni F."/>
            <person name="Magnuson J."/>
            <person name="Mondo S."/>
            <person name="Nolan M."/>
            <person name="Ohm R."/>
            <person name="Pangilinan J."/>
            <person name="Park H.-J."/>
            <person name="Ramirez L."/>
            <person name="Alfaro M."/>
            <person name="Sun H."/>
            <person name="Tritt A."/>
            <person name="Yoshinaga Y."/>
            <person name="Zwiers L.-H."/>
            <person name="Turgeon B."/>
            <person name="Goodwin S."/>
            <person name="Spatafora J."/>
            <person name="Crous P."/>
            <person name="Grigoriev I."/>
        </authorList>
    </citation>
    <scope>NUCLEOTIDE SEQUENCE</scope>
    <source>
        <strain evidence="5">CBS 279.74</strain>
    </source>
</reference>
<dbReference type="InterPro" id="IPR051029">
    <property type="entry name" value="mRNA_Capping_Enz/RNA_Phosphat"/>
</dbReference>
<keyword evidence="1" id="KW-0378">Hydrolase</keyword>
<feature type="compositionally biased region" description="Basic and acidic residues" evidence="3">
    <location>
        <begin position="361"/>
        <end position="370"/>
    </location>
</feature>
<keyword evidence="6" id="KW-1185">Reference proteome</keyword>
<dbReference type="InterPro" id="IPR000073">
    <property type="entry name" value="AB_hydrolase_1"/>
</dbReference>
<dbReference type="EMBL" id="MU005772">
    <property type="protein sequence ID" value="KAF2708136.1"/>
    <property type="molecule type" value="Genomic_DNA"/>
</dbReference>
<dbReference type="PANTHER" id="PTHR10367">
    <property type="entry name" value="MRNA-CAPPING ENZYME"/>
    <property type="match status" value="1"/>
</dbReference>
<evidence type="ECO:0000259" key="4">
    <source>
        <dbReference type="PROSITE" id="PS50056"/>
    </source>
</evidence>
<feature type="domain" description="Tyrosine specific protein phosphatases" evidence="4">
    <location>
        <begin position="562"/>
        <end position="623"/>
    </location>
</feature>
<dbReference type="PROSITE" id="PS50056">
    <property type="entry name" value="TYR_PHOSPHATASE_2"/>
    <property type="match status" value="1"/>
</dbReference>
<proteinExistence type="predicted"/>
<sequence length="650" mass="71210">MTAICGIGSVLWIWSKQNKKSKIKTYDGSDHVNAHSAGLTDALATDPGLMKKHSYTKSYTIPSTGFTYPAIRVFYRAHPNESKLPDKPNAIPLLVFVHGIGGAAAQFHPILNSLVNTASCMAIDLPGCGTSSFEPRDWEAYTTDALVRLLAAVIETCRDHAGGQQVVLIGHSMGSSLAALLASASSPYADLISENVGGLIAICPRAEPPNENEVSYLQKLISIPGPIFDLMRRWDRRGGLESKSVLRLAGPDADSETKRLQLRFNKQSRTEVWRRMARGMLPSYSTGSPQGGLPGEQIWAGLKIPVFLAGGEADILTPPHNIKRIVQFLGRDVAAVSAPSNQASLPIAAAPIDTASTDPSLSERKHHDSGVDAADLPKTTDDASFTATEDGSVSGTAVTTDTNVTLQTPLPHPRTLVLKTAIIPEPAAHSLIFAPSSSRTLCGLIGTFIEDHVDPRLSRAWQLKYLTTEGKWEVKNLEKWRAVQPVSFPIANVFRAMKTLREVDEQHSPKIFVKDWADKIKVVIDISHDLPVYDHKGLEDGGIEYHKFPTVSKQPPTEDEVKMFIALIDSIRAEREVKVGEERLIGVHCHYGFNRTGFFIVSYLIERLGYRVEDALETFAKARQPGIRHAHFVDTLFVRYTPGLNKAPTL</sequence>
<feature type="compositionally biased region" description="Polar residues" evidence="3">
    <location>
        <begin position="382"/>
        <end position="396"/>
    </location>
</feature>
<dbReference type="InterPro" id="IPR000387">
    <property type="entry name" value="Tyr_Pase_dom"/>
</dbReference>
<dbReference type="PANTHER" id="PTHR10367:SF25">
    <property type="entry name" value="DUAL SPECIFICITY PHOSPHATASE CATALYTIC DOMAIN PROTEIN (AFU_ORTHOLOGUE AFUA_1G03540)"/>
    <property type="match status" value="1"/>
</dbReference>
<dbReference type="CDD" id="cd14502">
    <property type="entry name" value="RNA_5'-triphosphatase"/>
    <property type="match status" value="1"/>
</dbReference>
<dbReference type="Gene3D" id="3.90.190.10">
    <property type="entry name" value="Protein tyrosine phosphatase superfamily"/>
    <property type="match status" value="1"/>
</dbReference>
<accession>A0A6G1K5I1</accession>
<gene>
    <name evidence="5" type="ORF">K504DRAFT_456183</name>
</gene>
<dbReference type="InterPro" id="IPR029021">
    <property type="entry name" value="Prot-tyrosine_phosphatase-like"/>
</dbReference>
<keyword evidence="2" id="KW-0904">Protein phosphatase</keyword>
<dbReference type="FunFam" id="3.90.190.10:FF:000090">
    <property type="entry name" value="Dual specificity phosphatase catalytic domain protein"/>
    <property type="match status" value="1"/>
</dbReference>
<dbReference type="InterPro" id="IPR020422">
    <property type="entry name" value="TYR_PHOSPHATASE_DUAL_dom"/>
</dbReference>
<dbReference type="Pfam" id="PF00782">
    <property type="entry name" value="DSPc"/>
    <property type="match status" value="1"/>
</dbReference>
<evidence type="ECO:0000256" key="3">
    <source>
        <dbReference type="SAM" id="MobiDB-lite"/>
    </source>
</evidence>
<dbReference type="Proteomes" id="UP000799428">
    <property type="component" value="Unassembled WGS sequence"/>
</dbReference>
<dbReference type="InterPro" id="IPR016130">
    <property type="entry name" value="Tyr_Pase_AS"/>
</dbReference>
<dbReference type="GO" id="GO:0004484">
    <property type="term" value="F:mRNA guanylyltransferase activity"/>
    <property type="evidence" value="ECO:0007669"/>
    <property type="project" value="TreeGrafter"/>
</dbReference>
<dbReference type="InterPro" id="IPR029058">
    <property type="entry name" value="AB_hydrolase_fold"/>
</dbReference>
<evidence type="ECO:0000256" key="2">
    <source>
        <dbReference type="ARBA" id="ARBA00022912"/>
    </source>
</evidence>
<dbReference type="SMART" id="SM00195">
    <property type="entry name" value="DSPc"/>
    <property type="match status" value="1"/>
</dbReference>
<evidence type="ECO:0000313" key="6">
    <source>
        <dbReference type="Proteomes" id="UP000799428"/>
    </source>
</evidence>
<dbReference type="Pfam" id="PF00561">
    <property type="entry name" value="Abhydrolase_1"/>
    <property type="match status" value="1"/>
</dbReference>
<evidence type="ECO:0000313" key="5">
    <source>
        <dbReference type="EMBL" id="KAF2708136.1"/>
    </source>
</evidence>
<dbReference type="GO" id="GO:0004721">
    <property type="term" value="F:phosphoprotein phosphatase activity"/>
    <property type="evidence" value="ECO:0007669"/>
    <property type="project" value="UniProtKB-KW"/>
</dbReference>
<organism evidence="5 6">
    <name type="scientific">Pleomassaria siparia CBS 279.74</name>
    <dbReference type="NCBI Taxonomy" id="1314801"/>
    <lineage>
        <taxon>Eukaryota</taxon>
        <taxon>Fungi</taxon>
        <taxon>Dikarya</taxon>
        <taxon>Ascomycota</taxon>
        <taxon>Pezizomycotina</taxon>
        <taxon>Dothideomycetes</taxon>
        <taxon>Pleosporomycetidae</taxon>
        <taxon>Pleosporales</taxon>
        <taxon>Pleomassariaceae</taxon>
        <taxon>Pleomassaria</taxon>
    </lineage>
</organism>
<feature type="region of interest" description="Disordered" evidence="3">
    <location>
        <begin position="354"/>
        <end position="396"/>
    </location>
</feature>
<dbReference type="SUPFAM" id="SSF53474">
    <property type="entry name" value="alpha/beta-Hydrolases"/>
    <property type="match status" value="1"/>
</dbReference>
<name>A0A6G1K5I1_9PLEO</name>
<protein>
    <recommendedName>
        <fullName evidence="4">Tyrosine specific protein phosphatases domain-containing protein</fullName>
    </recommendedName>
</protein>
<dbReference type="Gene3D" id="3.40.50.1820">
    <property type="entry name" value="alpha/beta hydrolase"/>
    <property type="match status" value="1"/>
</dbReference>